<reference evidence="3 5" key="1">
    <citation type="submission" date="2018-03" db="EMBL/GenBank/DDBJ databases">
        <title>Genomic Encyclopedia of Type Strains, Phase III (KMG-III): the genomes of soil and plant-associated and newly described type strains.</title>
        <authorList>
            <person name="Whitman W."/>
        </authorList>
    </citation>
    <scope>NUCLEOTIDE SEQUENCE [LARGE SCALE GENOMIC DNA]</scope>
    <source>
        <strain evidence="3 5">CGMCC 1.9313</strain>
    </source>
</reference>
<organism evidence="3 5">
    <name type="scientific">Arcticibacter pallidicorallinus</name>
    <dbReference type="NCBI Taxonomy" id="1259464"/>
    <lineage>
        <taxon>Bacteria</taxon>
        <taxon>Pseudomonadati</taxon>
        <taxon>Bacteroidota</taxon>
        <taxon>Sphingobacteriia</taxon>
        <taxon>Sphingobacteriales</taxon>
        <taxon>Sphingobacteriaceae</taxon>
        <taxon>Arcticibacter</taxon>
    </lineage>
</organism>
<evidence type="ECO:0000256" key="1">
    <source>
        <dbReference type="SAM" id="MobiDB-lite"/>
    </source>
</evidence>
<feature type="region of interest" description="Disordered" evidence="1">
    <location>
        <begin position="24"/>
        <end position="46"/>
    </location>
</feature>
<name>A0A2T0TYX9_9SPHI</name>
<accession>A0A2T0TYX9</accession>
<comment type="caution">
    <text evidence="3">The sequence shown here is derived from an EMBL/GenBank/DDBJ whole genome shotgun (WGS) entry which is preliminary data.</text>
</comment>
<evidence type="ECO:0000313" key="2">
    <source>
        <dbReference type="EMBL" id="PRY50852.1"/>
    </source>
</evidence>
<dbReference type="Proteomes" id="UP000238034">
    <property type="component" value="Unassembled WGS sequence"/>
</dbReference>
<evidence type="ECO:0000313" key="4">
    <source>
        <dbReference type="EMBL" id="PRY50854.1"/>
    </source>
</evidence>
<dbReference type="EMBL" id="PVTH01000008">
    <property type="protein sequence ID" value="PRY50853.1"/>
    <property type="molecule type" value="Genomic_DNA"/>
</dbReference>
<sequence length="46" mass="4857">MKKIVAVLALVAITFASCKKEEGATPSAKAEKTVMGGEKKDMSGWD</sequence>
<protein>
    <submittedName>
        <fullName evidence="3">Uncharacterized protein</fullName>
    </submittedName>
</protein>
<proteinExistence type="predicted"/>
<evidence type="ECO:0000313" key="3">
    <source>
        <dbReference type="EMBL" id="PRY50853.1"/>
    </source>
</evidence>
<dbReference type="RefSeq" id="WP_181276780.1">
    <property type="nucleotide sequence ID" value="NZ_PVTH01000008.1"/>
</dbReference>
<gene>
    <name evidence="2" type="ORF">B0I27_10859</name>
    <name evidence="3" type="ORF">B0I27_10860</name>
    <name evidence="4" type="ORF">B0I27_10861</name>
</gene>
<dbReference type="EMBL" id="PVTH01000008">
    <property type="protein sequence ID" value="PRY50854.1"/>
    <property type="molecule type" value="Genomic_DNA"/>
</dbReference>
<evidence type="ECO:0000313" key="5">
    <source>
        <dbReference type="Proteomes" id="UP000238034"/>
    </source>
</evidence>
<dbReference type="AlphaFoldDB" id="A0A2T0TYX9"/>
<dbReference type="EMBL" id="PVTH01000008">
    <property type="protein sequence ID" value="PRY50852.1"/>
    <property type="molecule type" value="Genomic_DNA"/>
</dbReference>
<dbReference type="PROSITE" id="PS51257">
    <property type="entry name" value="PROKAR_LIPOPROTEIN"/>
    <property type="match status" value="1"/>
</dbReference>
<keyword evidence="5" id="KW-1185">Reference proteome</keyword>